<dbReference type="PANTHER" id="PTHR13754">
    <property type="entry name" value="METALLO-BETA-LACTAMASE SUPERFAMILY PROTEIN"/>
    <property type="match status" value="1"/>
</dbReference>
<dbReference type="InterPro" id="IPR052926">
    <property type="entry name" value="Metallo-beta-lactamase_dom"/>
</dbReference>
<reference evidence="1 2" key="1">
    <citation type="submission" date="2014-09" db="EMBL/GenBank/DDBJ databases">
        <authorList>
            <person name="Hornung B.V."/>
        </authorList>
    </citation>
    <scope>NUCLEOTIDE SEQUENCE [LARGE SCALE GENOMIC DNA]</scope>
    <source>
        <strain evidence="1 2">FRIFI</strain>
    </source>
</reference>
<keyword evidence="2" id="KW-1185">Reference proteome</keyword>
<evidence type="ECO:0000313" key="1">
    <source>
        <dbReference type="EMBL" id="CEI72555.1"/>
    </source>
</evidence>
<organism evidence="1 2">
    <name type="scientific">Romboutsia hominis</name>
    <dbReference type="NCBI Taxonomy" id="1507512"/>
    <lineage>
        <taxon>Bacteria</taxon>
        <taxon>Bacillati</taxon>
        <taxon>Bacillota</taxon>
        <taxon>Clostridia</taxon>
        <taxon>Peptostreptococcales</taxon>
        <taxon>Peptostreptococcaceae</taxon>
        <taxon>Romboutsia</taxon>
    </lineage>
</organism>
<dbReference type="KEGG" id="rhom:FRIFI_1015"/>
<dbReference type="GO" id="GO:0016740">
    <property type="term" value="F:transferase activity"/>
    <property type="evidence" value="ECO:0007669"/>
    <property type="project" value="TreeGrafter"/>
</dbReference>
<gene>
    <name evidence="1" type="ORF">FRIFI_1015</name>
</gene>
<proteinExistence type="predicted"/>
<dbReference type="Gene3D" id="3.60.15.10">
    <property type="entry name" value="Ribonuclease Z/Hydroxyacylglutathione hydrolase-like"/>
    <property type="match status" value="1"/>
</dbReference>
<dbReference type="EMBL" id="LN650648">
    <property type="protein sequence ID" value="CEI72555.1"/>
    <property type="molecule type" value="Genomic_DNA"/>
</dbReference>
<name>A0A2P2BQD3_9FIRM</name>
<dbReference type="AlphaFoldDB" id="A0A2P2BQD3"/>
<sequence length="175" mass="20444">MKFAKYYVGLDAKIKNNHRIVLIDGNYKLDDSIYLFSNVKGNNLIPNSNKSLLKKEEDRYVQDNFNHEQNLILKENNKYTLIAGCSHRGITNIIETAEKIIGNNLDMTIAEFHLFNPVSVKSERFEFIELMSEKLSNKNMDFYTYHFTGIKPFNILKQRLKNQIKYLSTGQVIKI</sequence>
<accession>A0A2P2BQD3</accession>
<dbReference type="Proteomes" id="UP000245695">
    <property type="component" value="Chromosome 1"/>
</dbReference>
<dbReference type="InterPro" id="IPR036866">
    <property type="entry name" value="RibonucZ/Hydroxyglut_hydro"/>
</dbReference>
<dbReference type="RefSeq" id="WP_242977276.1">
    <property type="nucleotide sequence ID" value="NZ_LN650648.1"/>
</dbReference>
<evidence type="ECO:0000313" key="2">
    <source>
        <dbReference type="Proteomes" id="UP000245695"/>
    </source>
</evidence>
<dbReference type="PANTHER" id="PTHR13754:SF13">
    <property type="entry name" value="METALLO-BETA-LACTAMASE SUPERFAMILY PROTEIN (AFU_ORTHOLOGUE AFUA_3G07630)"/>
    <property type="match status" value="1"/>
</dbReference>
<protein>
    <submittedName>
        <fullName evidence="1">Metallo-beta-lactamase protein</fullName>
    </submittedName>
</protein>